<dbReference type="Proteomes" id="UP000762676">
    <property type="component" value="Unassembled WGS sequence"/>
</dbReference>
<dbReference type="EMBL" id="BMAT01005893">
    <property type="protein sequence ID" value="GFS01845.1"/>
    <property type="molecule type" value="Genomic_DNA"/>
</dbReference>
<dbReference type="Gene3D" id="3.40.50.2300">
    <property type="match status" value="1"/>
</dbReference>
<proteinExistence type="predicted"/>
<name>A0AAV4HVT9_9GAST</name>
<organism evidence="2 3">
    <name type="scientific">Elysia marginata</name>
    <dbReference type="NCBI Taxonomy" id="1093978"/>
    <lineage>
        <taxon>Eukaryota</taxon>
        <taxon>Metazoa</taxon>
        <taxon>Spiralia</taxon>
        <taxon>Lophotrochozoa</taxon>
        <taxon>Mollusca</taxon>
        <taxon>Gastropoda</taxon>
        <taxon>Heterobranchia</taxon>
        <taxon>Euthyneura</taxon>
        <taxon>Panpulmonata</taxon>
        <taxon>Sacoglossa</taxon>
        <taxon>Placobranchoidea</taxon>
        <taxon>Plakobranchidae</taxon>
        <taxon>Elysia</taxon>
    </lineage>
</organism>
<feature type="chain" id="PRO_5043595945" evidence="1">
    <location>
        <begin position="21"/>
        <end position="231"/>
    </location>
</feature>
<keyword evidence="1" id="KW-0732">Signal</keyword>
<comment type="caution">
    <text evidence="2">The sequence shown here is derived from an EMBL/GenBank/DDBJ whole genome shotgun (WGS) entry which is preliminary data.</text>
</comment>
<keyword evidence="3" id="KW-1185">Reference proteome</keyword>
<sequence>MYYPFFKIWACSILLSYSAASSTDITVKGEEVFLIPSGCLSHSAETIQSSQPSSSPFLWLLVALDLPSHVLASPSVVDIVELGGGELVCPFAVFIFEASSWSILLCLQAYRQGLVWPRHVWIITELKANWWESPASLTNCSLQEMKESIKYHIALRTRTRTPDGAFNIVSNLVLLEFYVWKSFISLCLSHISRAAAVDRGFQRLVLAVEDISKKSFANLDTGQRKLFRPAW</sequence>
<protein>
    <submittedName>
        <fullName evidence="2">Uncharacterized protein</fullName>
    </submittedName>
</protein>
<evidence type="ECO:0000256" key="1">
    <source>
        <dbReference type="SAM" id="SignalP"/>
    </source>
</evidence>
<dbReference type="AlphaFoldDB" id="A0AAV4HVT9"/>
<reference evidence="2 3" key="1">
    <citation type="journal article" date="2021" name="Elife">
        <title>Chloroplast acquisition without the gene transfer in kleptoplastic sea slugs, Plakobranchus ocellatus.</title>
        <authorList>
            <person name="Maeda T."/>
            <person name="Takahashi S."/>
            <person name="Yoshida T."/>
            <person name="Shimamura S."/>
            <person name="Takaki Y."/>
            <person name="Nagai Y."/>
            <person name="Toyoda A."/>
            <person name="Suzuki Y."/>
            <person name="Arimoto A."/>
            <person name="Ishii H."/>
            <person name="Satoh N."/>
            <person name="Nishiyama T."/>
            <person name="Hasebe M."/>
            <person name="Maruyama T."/>
            <person name="Minagawa J."/>
            <person name="Obokata J."/>
            <person name="Shigenobu S."/>
        </authorList>
    </citation>
    <scope>NUCLEOTIDE SEQUENCE [LARGE SCALE GENOMIC DNA]</scope>
</reference>
<evidence type="ECO:0000313" key="2">
    <source>
        <dbReference type="EMBL" id="GFS01845.1"/>
    </source>
</evidence>
<evidence type="ECO:0000313" key="3">
    <source>
        <dbReference type="Proteomes" id="UP000762676"/>
    </source>
</evidence>
<accession>A0AAV4HVT9</accession>
<feature type="signal peptide" evidence="1">
    <location>
        <begin position="1"/>
        <end position="20"/>
    </location>
</feature>
<gene>
    <name evidence="2" type="ORF">ElyMa_002848200</name>
</gene>